<keyword evidence="2" id="KW-0645">Protease</keyword>
<dbReference type="Pfam" id="PF00877">
    <property type="entry name" value="NLPC_P60"/>
    <property type="match status" value="1"/>
</dbReference>
<protein>
    <submittedName>
        <fullName evidence="6">Gamma-D-glutamyl-L-lysine endopeptidase</fullName>
    </submittedName>
</protein>
<dbReference type="InterPro" id="IPR000064">
    <property type="entry name" value="NLP_P60_dom"/>
</dbReference>
<evidence type="ECO:0000256" key="1">
    <source>
        <dbReference type="ARBA" id="ARBA00007074"/>
    </source>
</evidence>
<evidence type="ECO:0000259" key="5">
    <source>
        <dbReference type="PROSITE" id="PS51935"/>
    </source>
</evidence>
<dbReference type="Gene3D" id="3.90.1720.10">
    <property type="entry name" value="endopeptidase domain like (from Nostoc punctiforme)"/>
    <property type="match status" value="1"/>
</dbReference>
<accession>A0ABQ3E0F0</accession>
<dbReference type="PANTHER" id="PTHR47053">
    <property type="entry name" value="MUREIN DD-ENDOPEPTIDASE MEPH-RELATED"/>
    <property type="match status" value="1"/>
</dbReference>
<sequence length="315" mass="34531">MPRSSEAMHCVSVSVAGLWTSPQAPRVIDSPALEQPVQLEPWLDALDDDTRLALCREKRLVSQLLLDTPVDVIERVQDAERRAWCRVVVPSQRSSLDPRGYPGWIPADQLSASPGCGPADDAVQIVEPISWLHGLTDSPAIKLSFLTRLRRVEPSEAAGDRLWVETSLGRGWVPKRSVGESLAPSAATLETLGRRFTGLRYLWAGNSSFGYDCSGLVHSLFAAVGIALPRDAHDQAETGEAVPLAARRAGDLLFFEKPNDQGELRIDHVALYLGEDRMLHAPTNNARVECRRLSGSQYAAQLCAVRRHLSDRSTG</sequence>
<evidence type="ECO:0000256" key="2">
    <source>
        <dbReference type="ARBA" id="ARBA00022670"/>
    </source>
</evidence>
<dbReference type="SUPFAM" id="SSF54001">
    <property type="entry name" value="Cysteine proteinases"/>
    <property type="match status" value="1"/>
</dbReference>
<name>A0ABQ3E0F0_9GAMM</name>
<gene>
    <name evidence="6" type="primary">ykfC</name>
    <name evidence="6" type="ORF">GCM10009038_17810</name>
</gene>
<dbReference type="Proteomes" id="UP000646745">
    <property type="component" value="Unassembled WGS sequence"/>
</dbReference>
<dbReference type="EMBL" id="BMZI01000004">
    <property type="protein sequence ID" value="GHB19570.1"/>
    <property type="molecule type" value="Genomic_DNA"/>
</dbReference>
<feature type="domain" description="NlpC/P60" evidence="5">
    <location>
        <begin position="183"/>
        <end position="309"/>
    </location>
</feature>
<keyword evidence="4" id="KW-0788">Thiol protease</keyword>
<dbReference type="InterPro" id="IPR051202">
    <property type="entry name" value="Peptidase_C40"/>
</dbReference>
<proteinExistence type="inferred from homology"/>
<evidence type="ECO:0000256" key="3">
    <source>
        <dbReference type="ARBA" id="ARBA00022801"/>
    </source>
</evidence>
<organism evidence="6 7">
    <name type="scientific">Salinicola rhizosphaerae</name>
    <dbReference type="NCBI Taxonomy" id="1443141"/>
    <lineage>
        <taxon>Bacteria</taxon>
        <taxon>Pseudomonadati</taxon>
        <taxon>Pseudomonadota</taxon>
        <taxon>Gammaproteobacteria</taxon>
        <taxon>Oceanospirillales</taxon>
        <taxon>Halomonadaceae</taxon>
        <taxon>Salinicola</taxon>
    </lineage>
</organism>
<evidence type="ECO:0000313" key="7">
    <source>
        <dbReference type="Proteomes" id="UP000646745"/>
    </source>
</evidence>
<dbReference type="InterPro" id="IPR038765">
    <property type="entry name" value="Papain-like_cys_pep_sf"/>
</dbReference>
<keyword evidence="3" id="KW-0378">Hydrolase</keyword>
<comment type="caution">
    <text evidence="6">The sequence shown here is derived from an EMBL/GenBank/DDBJ whole genome shotgun (WGS) entry which is preliminary data.</text>
</comment>
<comment type="similarity">
    <text evidence="1">Belongs to the peptidase C40 family.</text>
</comment>
<dbReference type="PROSITE" id="PS51935">
    <property type="entry name" value="NLPC_P60"/>
    <property type="match status" value="1"/>
</dbReference>
<keyword evidence="7" id="KW-1185">Reference proteome</keyword>
<dbReference type="RefSeq" id="WP_189444342.1">
    <property type="nucleotide sequence ID" value="NZ_BMZI01000004.1"/>
</dbReference>
<reference evidence="7" key="1">
    <citation type="journal article" date="2019" name="Int. J. Syst. Evol. Microbiol.">
        <title>The Global Catalogue of Microorganisms (GCM) 10K type strain sequencing project: providing services to taxonomists for standard genome sequencing and annotation.</title>
        <authorList>
            <consortium name="The Broad Institute Genomics Platform"/>
            <consortium name="The Broad Institute Genome Sequencing Center for Infectious Disease"/>
            <person name="Wu L."/>
            <person name="Ma J."/>
        </authorList>
    </citation>
    <scope>NUCLEOTIDE SEQUENCE [LARGE SCALE GENOMIC DNA]</scope>
    <source>
        <strain evidence="7">KCTC 32998</strain>
    </source>
</reference>
<dbReference type="PANTHER" id="PTHR47053:SF3">
    <property type="entry name" value="GAMMA-D-GLUTAMYL-L-LYSINE DIPEPTIDYL-PEPTIDASE"/>
    <property type="match status" value="1"/>
</dbReference>
<evidence type="ECO:0000313" key="6">
    <source>
        <dbReference type="EMBL" id="GHB19570.1"/>
    </source>
</evidence>
<evidence type="ECO:0000256" key="4">
    <source>
        <dbReference type="ARBA" id="ARBA00022807"/>
    </source>
</evidence>